<organism evidence="1 2">
    <name type="scientific">Larimichthys crocea</name>
    <name type="common">Large yellow croaker</name>
    <name type="synonym">Pseudosciaena crocea</name>
    <dbReference type="NCBI Taxonomy" id="215358"/>
    <lineage>
        <taxon>Eukaryota</taxon>
        <taxon>Metazoa</taxon>
        <taxon>Chordata</taxon>
        <taxon>Craniata</taxon>
        <taxon>Vertebrata</taxon>
        <taxon>Euteleostomi</taxon>
        <taxon>Actinopterygii</taxon>
        <taxon>Neopterygii</taxon>
        <taxon>Teleostei</taxon>
        <taxon>Neoteleostei</taxon>
        <taxon>Acanthomorphata</taxon>
        <taxon>Eupercaria</taxon>
        <taxon>Sciaenidae</taxon>
        <taxon>Larimichthys</taxon>
    </lineage>
</organism>
<protein>
    <submittedName>
        <fullName evidence="1">Uncharacterized protein</fullName>
    </submittedName>
</protein>
<evidence type="ECO:0000313" key="1">
    <source>
        <dbReference type="EMBL" id="TMS06084.1"/>
    </source>
</evidence>
<reference evidence="1" key="1">
    <citation type="submission" date="2018-11" db="EMBL/GenBank/DDBJ databases">
        <title>The sequence and de novo assembly of Larimichthys crocea genome using PacBio and Hi-C technologies.</title>
        <authorList>
            <person name="Xu P."/>
            <person name="Chen B."/>
            <person name="Zhou Z."/>
            <person name="Ke Q."/>
            <person name="Wu Y."/>
            <person name="Bai H."/>
            <person name="Pu F."/>
        </authorList>
    </citation>
    <scope>NUCLEOTIDE SEQUENCE</scope>
    <source>
        <tissue evidence="1">Muscle</tissue>
    </source>
</reference>
<dbReference type="EMBL" id="CM011692">
    <property type="protein sequence ID" value="TMS06084.1"/>
    <property type="molecule type" value="Genomic_DNA"/>
</dbReference>
<keyword evidence="2" id="KW-1185">Reference proteome</keyword>
<evidence type="ECO:0000313" key="2">
    <source>
        <dbReference type="Proteomes" id="UP000793456"/>
    </source>
</evidence>
<sequence length="381" mass="42849">MKSMKMMMLPLLITLLHSPVCLSVTVSSSKPKVEVHEHTDAVLSCEFRTEKDQSPRIEWKKKGKAVTFVYFNHKFIGSYAGRAKIEGATLTIHSVTQKDSGEYRCEVTASEDHVNLGEATVTLNVLVPPHVPSCEVPSSVFVGSGLELHCKDKLSVPPATYRWYKDNKALTGTADTPYSKFKSVSKTDAGMYRCESSNNVGAPKSCVAQQLKVVDYPINLAILIAGAAGFLILALFCCICVCLCRRRGCCKTPSPSTLLLHLHLPSAMEVCVKEMWRWKHDGGWKLDKQTNLWGTNERAESMQTCQMSVLLLTAHQYPRACAAVCYLIKLFSIQEESSPLKYSQYYAFNSFPPEEQRDTEREKERREREREAETEGSLWEE</sequence>
<comment type="caution">
    <text evidence="1">The sequence shown here is derived from an EMBL/GenBank/DDBJ whole genome shotgun (WGS) entry which is preliminary data.</text>
</comment>
<accession>A0ACD3QGW0</accession>
<gene>
    <name evidence="1" type="ORF">E3U43_015843</name>
</gene>
<name>A0ACD3QGW0_LARCR</name>
<dbReference type="Proteomes" id="UP000793456">
    <property type="component" value="Chromosome XIX"/>
</dbReference>
<proteinExistence type="predicted"/>